<evidence type="ECO:0000313" key="3">
    <source>
        <dbReference type="EMBL" id="MBO1804091.1"/>
    </source>
</evidence>
<dbReference type="SUPFAM" id="SSF51735">
    <property type="entry name" value="NAD(P)-binding Rossmann-fold domains"/>
    <property type="match status" value="1"/>
</dbReference>
<dbReference type="InterPro" id="IPR001509">
    <property type="entry name" value="Epimerase_deHydtase"/>
</dbReference>
<feature type="compositionally biased region" description="Basic and acidic residues" evidence="1">
    <location>
        <begin position="342"/>
        <end position="353"/>
    </location>
</feature>
<dbReference type="Gene3D" id="3.40.50.720">
    <property type="entry name" value="NAD(P)-binding Rossmann-like Domain"/>
    <property type="match status" value="1"/>
</dbReference>
<proteinExistence type="predicted"/>
<dbReference type="PANTHER" id="PTHR43245">
    <property type="entry name" value="BIFUNCTIONAL POLYMYXIN RESISTANCE PROTEIN ARNA"/>
    <property type="match status" value="1"/>
</dbReference>
<evidence type="ECO:0000256" key="1">
    <source>
        <dbReference type="SAM" id="MobiDB-lite"/>
    </source>
</evidence>
<gene>
    <name evidence="3" type="ORF">J4H91_02000</name>
</gene>
<evidence type="ECO:0000259" key="2">
    <source>
        <dbReference type="Pfam" id="PF01370"/>
    </source>
</evidence>
<evidence type="ECO:0000313" key="4">
    <source>
        <dbReference type="Proteomes" id="UP000664398"/>
    </source>
</evidence>
<dbReference type="InterPro" id="IPR050177">
    <property type="entry name" value="Lipid_A_modif_metabolic_enz"/>
</dbReference>
<reference evidence="3" key="1">
    <citation type="submission" date="2021-03" db="EMBL/GenBank/DDBJ databases">
        <title>Leucobacter chromiisoli sp. nov., isolated from chromium-containing soil of chemical plant.</title>
        <authorList>
            <person name="Xu Z."/>
        </authorList>
    </citation>
    <scope>NUCLEOTIDE SEQUENCE</scope>
    <source>
        <strain evidence="3">A2</strain>
    </source>
</reference>
<accession>A0A939LU03</accession>
<dbReference type="Proteomes" id="UP000664398">
    <property type="component" value="Unassembled WGS sequence"/>
</dbReference>
<name>A0A939LU03_9MICO</name>
<protein>
    <submittedName>
        <fullName evidence="3">NAD-dependent epimerase/dehydratase family protein</fullName>
    </submittedName>
</protein>
<dbReference type="PANTHER" id="PTHR43245:SF55">
    <property type="entry name" value="NAD(P)-BINDING DOMAIN-CONTAINING PROTEIN"/>
    <property type="match status" value="1"/>
</dbReference>
<feature type="compositionally biased region" description="Low complexity" evidence="1">
    <location>
        <begin position="363"/>
        <end position="374"/>
    </location>
</feature>
<keyword evidence="4" id="KW-1185">Reference proteome</keyword>
<organism evidence="3 4">
    <name type="scientific">Leucobacter ruminantium</name>
    <dbReference type="NCBI Taxonomy" id="1289170"/>
    <lineage>
        <taxon>Bacteria</taxon>
        <taxon>Bacillati</taxon>
        <taxon>Actinomycetota</taxon>
        <taxon>Actinomycetes</taxon>
        <taxon>Micrococcales</taxon>
        <taxon>Microbacteriaceae</taxon>
        <taxon>Leucobacter</taxon>
    </lineage>
</organism>
<sequence length="574" mass="61275">MRVAVVGATGNTGTAVLRALERTPEVTSVLGIARRMPDRRADPYSSCDWVSIDIAAAIAEADAERRLREAFTGVDAVIHLAWLIQPNSQRELLRRVNVDGTARVARTAAAAGVAHLVVASSVGAYSPDRAATPRDESWPADGISSSHYSVDKAAQERVLDEFSAAHPEVVVTRLRPALVFQADAASEIQRYFLGGRMPVQVLGAVKPPVLPVPKGLRGVQAVQADDLGRAYAAAVVRRVPGAFNICADDVLGAQDLADIVDHGRFIELPPRLVRGLLFGGHKAGLVAADEGWIDMAMAVPIMDNARAKEELGWEPRSTAAAALGELLRGMVEGRGAGSLPLRARDPGDGRGLAEVEAAEEGSEVSASKGSDVAAGEGGDGVDARGEGADGDREGSHPDGLSLGLLGLYLSDHLTGATAGADRIERMSEVYVDAPVYARLSELAEEIRLERAFLQRLMQDLGLRRRPYRQAVSWAGEHLGRLKSNGRLFSRSPMTLVLEAELMRSAVMGKLGVWQTLEEHADELGLDAGVFADLAERSREQAGVLDEVHEYARARAFREGRETYGPPADERAGPA</sequence>
<dbReference type="RefSeq" id="WP_208044558.1">
    <property type="nucleotide sequence ID" value="NZ_JAGDYL010000001.1"/>
</dbReference>
<dbReference type="InterPro" id="IPR036291">
    <property type="entry name" value="NAD(P)-bd_dom_sf"/>
</dbReference>
<feature type="region of interest" description="Disordered" evidence="1">
    <location>
        <begin position="337"/>
        <end position="396"/>
    </location>
</feature>
<feature type="domain" description="NAD-dependent epimerase/dehydratase" evidence="2">
    <location>
        <begin position="3"/>
        <end position="246"/>
    </location>
</feature>
<dbReference type="Pfam" id="PF01370">
    <property type="entry name" value="Epimerase"/>
    <property type="match status" value="1"/>
</dbReference>
<dbReference type="AlphaFoldDB" id="A0A939LU03"/>
<dbReference type="EMBL" id="JAGDYL010000001">
    <property type="protein sequence ID" value="MBO1804091.1"/>
    <property type="molecule type" value="Genomic_DNA"/>
</dbReference>
<comment type="caution">
    <text evidence="3">The sequence shown here is derived from an EMBL/GenBank/DDBJ whole genome shotgun (WGS) entry which is preliminary data.</text>
</comment>
<feature type="compositionally biased region" description="Basic and acidic residues" evidence="1">
    <location>
        <begin position="381"/>
        <end position="396"/>
    </location>
</feature>